<reference evidence="2 3" key="1">
    <citation type="journal article" date="2015" name="Sci. Rep.">
        <title>The power of single molecule real-time sequencing technology in the de novo assembly of a eukaryotic genome.</title>
        <authorList>
            <person name="Sakai H."/>
            <person name="Naito K."/>
            <person name="Ogiso-Tanaka E."/>
            <person name="Takahashi Y."/>
            <person name="Iseki K."/>
            <person name="Muto C."/>
            <person name="Satou K."/>
            <person name="Teruya K."/>
            <person name="Shiroma A."/>
            <person name="Shimoji M."/>
            <person name="Hirano T."/>
            <person name="Itoh T."/>
            <person name="Kaga A."/>
            <person name="Tomooka N."/>
        </authorList>
    </citation>
    <scope>NUCLEOTIDE SEQUENCE [LARGE SCALE GENOMIC DNA]</scope>
    <source>
        <strain evidence="3">cv. Shumari</strain>
    </source>
</reference>
<accession>A0A0S3RZ00</accession>
<organism evidence="2 3">
    <name type="scientific">Vigna angularis var. angularis</name>
    <dbReference type="NCBI Taxonomy" id="157739"/>
    <lineage>
        <taxon>Eukaryota</taxon>
        <taxon>Viridiplantae</taxon>
        <taxon>Streptophyta</taxon>
        <taxon>Embryophyta</taxon>
        <taxon>Tracheophyta</taxon>
        <taxon>Spermatophyta</taxon>
        <taxon>Magnoliopsida</taxon>
        <taxon>eudicotyledons</taxon>
        <taxon>Gunneridae</taxon>
        <taxon>Pentapetalae</taxon>
        <taxon>rosids</taxon>
        <taxon>fabids</taxon>
        <taxon>Fabales</taxon>
        <taxon>Fabaceae</taxon>
        <taxon>Papilionoideae</taxon>
        <taxon>50 kb inversion clade</taxon>
        <taxon>NPAAA clade</taxon>
        <taxon>indigoferoid/millettioid clade</taxon>
        <taxon>Phaseoleae</taxon>
        <taxon>Vigna</taxon>
    </lineage>
</organism>
<gene>
    <name evidence="2" type="primary">Vigan.04G340800</name>
    <name evidence="2" type="ORF">VIGAN_04340800</name>
</gene>
<dbReference type="AlphaFoldDB" id="A0A0S3RZ00"/>
<feature type="compositionally biased region" description="Polar residues" evidence="1">
    <location>
        <begin position="10"/>
        <end position="20"/>
    </location>
</feature>
<evidence type="ECO:0000256" key="1">
    <source>
        <dbReference type="SAM" id="MobiDB-lite"/>
    </source>
</evidence>
<sequence length="99" mass="10868">MHGPPPFCYPTSSLSVTTDHSTQPASSPSPPPTSYPTSSLRHHRPCYPTSSLSVTNRPCTQPAPTLHRHRFPTQPAPSSSLSSLFFRKLHSETCDNLLQ</sequence>
<dbReference type="Proteomes" id="UP000291084">
    <property type="component" value="Chromosome 4"/>
</dbReference>
<dbReference type="EMBL" id="AP015037">
    <property type="protein sequence ID" value="BAT85818.1"/>
    <property type="molecule type" value="Genomic_DNA"/>
</dbReference>
<feature type="compositionally biased region" description="Polar residues" evidence="1">
    <location>
        <begin position="48"/>
        <end position="63"/>
    </location>
</feature>
<feature type="region of interest" description="Disordered" evidence="1">
    <location>
        <begin position="1"/>
        <end position="80"/>
    </location>
</feature>
<evidence type="ECO:0000313" key="2">
    <source>
        <dbReference type="EMBL" id="BAT85818.1"/>
    </source>
</evidence>
<protein>
    <submittedName>
        <fullName evidence="2">Uncharacterized protein</fullName>
    </submittedName>
</protein>
<proteinExistence type="predicted"/>
<name>A0A0S3RZ00_PHAAN</name>
<evidence type="ECO:0000313" key="3">
    <source>
        <dbReference type="Proteomes" id="UP000291084"/>
    </source>
</evidence>
<keyword evidence="3" id="KW-1185">Reference proteome</keyword>